<dbReference type="Gene3D" id="3.30.70.1290">
    <property type="entry name" value="Transposase IS200-like"/>
    <property type="match status" value="1"/>
</dbReference>
<feature type="domain" description="Transposase IS200-like" evidence="1">
    <location>
        <begin position="9"/>
        <end position="124"/>
    </location>
</feature>
<name>A0A378L6Q8_9GAMM</name>
<dbReference type="InterPro" id="IPR002686">
    <property type="entry name" value="Transposase_17"/>
</dbReference>
<dbReference type="OrthoDB" id="9814067at2"/>
<evidence type="ECO:0000259" key="1">
    <source>
        <dbReference type="SMART" id="SM01321"/>
    </source>
</evidence>
<dbReference type="PANTHER" id="PTHR34322">
    <property type="entry name" value="TRANSPOSASE, Y1_TNP DOMAIN-CONTAINING"/>
    <property type="match status" value="1"/>
</dbReference>
<reference evidence="3 5" key="2">
    <citation type="submission" date="2018-06" db="EMBL/GenBank/DDBJ databases">
        <authorList>
            <consortium name="Pathogen Informatics"/>
            <person name="Doyle S."/>
        </authorList>
    </citation>
    <scope>NUCLEOTIDE SEQUENCE [LARGE SCALE GENOMIC DNA]</scope>
    <source>
        <strain evidence="3 5">NCTC11991</strain>
    </source>
</reference>
<sequence length="201" mass="23342">MPRQARVVMAGQPHHIIQRGNNKQNIFNARKDFYYFLNKLSETSIEYDCDIHAYVLMTNHTHLLVTPKKQDSLSKMMRKLGTCYATYFNHNYDRTGSLLEGRYKSSIITADAYFLICMRYIELNPVRAYIVKHPSEYEWSSYRANALGADNTMISPHSLYLSMASNEEERKELYKSLFTTALSDKDIRKLQSSCNKSAPLL</sequence>
<evidence type="ECO:0000313" key="3">
    <source>
        <dbReference type="EMBL" id="STY22483.1"/>
    </source>
</evidence>
<accession>A0A378L6Q8</accession>
<dbReference type="EMBL" id="LNYZ01000015">
    <property type="protein sequence ID" value="KTD77043.1"/>
    <property type="molecule type" value="Genomic_DNA"/>
</dbReference>
<dbReference type="RefSeq" id="WP_058477838.1">
    <property type="nucleotide sequence ID" value="NZ_CAAAIO010000022.1"/>
</dbReference>
<dbReference type="AlphaFoldDB" id="A0A378L6Q8"/>
<organism evidence="3 5">
    <name type="scientific">Legionella steigerwaltii</name>
    <dbReference type="NCBI Taxonomy" id="460"/>
    <lineage>
        <taxon>Bacteria</taxon>
        <taxon>Pseudomonadati</taxon>
        <taxon>Pseudomonadota</taxon>
        <taxon>Gammaproteobacteria</taxon>
        <taxon>Legionellales</taxon>
        <taxon>Legionellaceae</taxon>
        <taxon>Legionella</taxon>
    </lineage>
</organism>
<dbReference type="GO" id="GO:0006313">
    <property type="term" value="P:DNA transposition"/>
    <property type="evidence" value="ECO:0007669"/>
    <property type="project" value="InterPro"/>
</dbReference>
<gene>
    <name evidence="2" type="ORF">Lstg_2286</name>
    <name evidence="3" type="ORF">NCTC11991_01069</name>
</gene>
<dbReference type="SMART" id="SM01321">
    <property type="entry name" value="Y1_Tnp"/>
    <property type="match status" value="1"/>
</dbReference>
<dbReference type="SUPFAM" id="SSF143422">
    <property type="entry name" value="Transposase IS200-like"/>
    <property type="match status" value="1"/>
</dbReference>
<dbReference type="PANTHER" id="PTHR34322:SF2">
    <property type="entry name" value="TRANSPOSASE IS200-LIKE DOMAIN-CONTAINING PROTEIN"/>
    <property type="match status" value="1"/>
</dbReference>
<keyword evidence="4" id="KW-1185">Reference proteome</keyword>
<dbReference type="EMBL" id="UGOY01000001">
    <property type="protein sequence ID" value="STY22483.1"/>
    <property type="molecule type" value="Genomic_DNA"/>
</dbReference>
<protein>
    <submittedName>
        <fullName evidence="2">Transposase IS200 like protein</fullName>
    </submittedName>
    <submittedName>
        <fullName evidence="3">Transposase and inactivated derivatives</fullName>
    </submittedName>
</protein>
<evidence type="ECO:0000313" key="2">
    <source>
        <dbReference type="EMBL" id="KTD77043.1"/>
    </source>
</evidence>
<dbReference type="Proteomes" id="UP000054820">
    <property type="component" value="Unassembled WGS sequence"/>
</dbReference>
<reference evidence="2 4" key="1">
    <citation type="submission" date="2015-11" db="EMBL/GenBank/DDBJ databases">
        <title>Genomic analysis of 38 Legionella species identifies large and diverse effector repertoires.</title>
        <authorList>
            <person name="Burstein D."/>
            <person name="Amaro F."/>
            <person name="Zusman T."/>
            <person name="Lifshitz Z."/>
            <person name="Cohen O."/>
            <person name="Gilbert J.A."/>
            <person name="Pupko T."/>
            <person name="Shuman H.A."/>
            <person name="Segal G."/>
        </authorList>
    </citation>
    <scope>NUCLEOTIDE SEQUENCE [LARGE SCALE GENOMIC DNA]</scope>
    <source>
        <strain evidence="2 4">SC-18-C9</strain>
    </source>
</reference>
<dbReference type="Proteomes" id="UP000255110">
    <property type="component" value="Unassembled WGS sequence"/>
</dbReference>
<proteinExistence type="predicted"/>
<evidence type="ECO:0000313" key="5">
    <source>
        <dbReference type="Proteomes" id="UP000255110"/>
    </source>
</evidence>
<evidence type="ECO:0000313" key="4">
    <source>
        <dbReference type="Proteomes" id="UP000054820"/>
    </source>
</evidence>
<dbReference type="Pfam" id="PF01797">
    <property type="entry name" value="Y1_Tnp"/>
    <property type="match status" value="1"/>
</dbReference>
<dbReference type="InterPro" id="IPR036515">
    <property type="entry name" value="Transposase_17_sf"/>
</dbReference>
<dbReference type="GO" id="GO:0004803">
    <property type="term" value="F:transposase activity"/>
    <property type="evidence" value="ECO:0007669"/>
    <property type="project" value="InterPro"/>
</dbReference>
<dbReference type="GO" id="GO:0003677">
    <property type="term" value="F:DNA binding"/>
    <property type="evidence" value="ECO:0007669"/>
    <property type="project" value="InterPro"/>
</dbReference>
<dbReference type="STRING" id="460.Lstg_2286"/>